<feature type="domain" description="G-protein coupled receptors family 1 profile" evidence="11">
    <location>
        <begin position="48"/>
        <end position="308"/>
    </location>
</feature>
<feature type="transmembrane region" description="Helical" evidence="10">
    <location>
        <begin position="32"/>
        <end position="52"/>
    </location>
</feature>
<evidence type="ECO:0000256" key="7">
    <source>
        <dbReference type="ARBA" id="ARBA00023224"/>
    </source>
</evidence>
<reference evidence="13" key="1">
    <citation type="submission" date="2017-02" db="UniProtKB">
        <authorList>
            <consortium name="WormBaseParasite"/>
        </authorList>
    </citation>
    <scope>IDENTIFICATION</scope>
</reference>
<dbReference type="PROSITE" id="PS50262">
    <property type="entry name" value="G_PROTEIN_RECEP_F1_2"/>
    <property type="match status" value="1"/>
</dbReference>
<evidence type="ECO:0000256" key="4">
    <source>
        <dbReference type="ARBA" id="ARBA00023040"/>
    </source>
</evidence>
<keyword evidence="3 10" id="KW-1133">Transmembrane helix</keyword>
<evidence type="ECO:0000256" key="9">
    <source>
        <dbReference type="SAM" id="MobiDB-lite"/>
    </source>
</evidence>
<evidence type="ECO:0000256" key="1">
    <source>
        <dbReference type="ARBA" id="ARBA00004141"/>
    </source>
</evidence>
<evidence type="ECO:0000256" key="3">
    <source>
        <dbReference type="ARBA" id="ARBA00022989"/>
    </source>
</evidence>
<comment type="similarity">
    <text evidence="8">Belongs to the G-protein coupled receptor 1 family.</text>
</comment>
<evidence type="ECO:0000313" key="12">
    <source>
        <dbReference type="Proteomes" id="UP000038045"/>
    </source>
</evidence>
<feature type="region of interest" description="Disordered" evidence="9">
    <location>
        <begin position="404"/>
        <end position="442"/>
    </location>
</feature>
<evidence type="ECO:0000256" key="10">
    <source>
        <dbReference type="SAM" id="Phobius"/>
    </source>
</evidence>
<accession>A0A0N4ZRM8</accession>
<keyword evidence="5 10" id="KW-0472">Membrane</keyword>
<keyword evidence="4 8" id="KW-0297">G-protein coupled receptor</keyword>
<keyword evidence="7 8" id="KW-0807">Transducer</keyword>
<evidence type="ECO:0000256" key="8">
    <source>
        <dbReference type="RuleBase" id="RU000688"/>
    </source>
</evidence>
<feature type="transmembrane region" description="Helical" evidence="10">
    <location>
        <begin position="198"/>
        <end position="219"/>
    </location>
</feature>
<comment type="subcellular location">
    <subcellularLocation>
        <location evidence="1">Membrane</location>
        <topology evidence="1">Multi-pass membrane protein</topology>
    </subcellularLocation>
</comment>
<dbReference type="PRINTS" id="PR00237">
    <property type="entry name" value="GPCRRHODOPSN"/>
</dbReference>
<keyword evidence="2 8" id="KW-0812">Transmembrane</keyword>
<dbReference type="PROSITE" id="PS00237">
    <property type="entry name" value="G_PROTEIN_RECEP_F1_1"/>
    <property type="match status" value="1"/>
</dbReference>
<name>A0A0N4ZRM8_PARTI</name>
<dbReference type="SMART" id="SM01381">
    <property type="entry name" value="7TM_GPCR_Srsx"/>
    <property type="match status" value="1"/>
</dbReference>
<feature type="transmembrane region" description="Helical" evidence="10">
    <location>
        <begin position="96"/>
        <end position="126"/>
    </location>
</feature>
<dbReference type="SUPFAM" id="SSF81321">
    <property type="entry name" value="Family A G protein-coupled receptor-like"/>
    <property type="match status" value="1"/>
</dbReference>
<feature type="compositionally biased region" description="Polar residues" evidence="9">
    <location>
        <begin position="414"/>
        <end position="442"/>
    </location>
</feature>
<feature type="transmembrane region" description="Helical" evidence="10">
    <location>
        <begin position="288"/>
        <end position="311"/>
    </location>
</feature>
<dbReference type="GO" id="GO:0008188">
    <property type="term" value="F:neuropeptide receptor activity"/>
    <property type="evidence" value="ECO:0007669"/>
    <property type="project" value="TreeGrafter"/>
</dbReference>
<feature type="transmembrane region" description="Helical" evidence="10">
    <location>
        <begin position="64"/>
        <end position="90"/>
    </location>
</feature>
<dbReference type="GO" id="GO:0005886">
    <property type="term" value="C:plasma membrane"/>
    <property type="evidence" value="ECO:0007669"/>
    <property type="project" value="TreeGrafter"/>
</dbReference>
<keyword evidence="6 8" id="KW-0675">Receptor</keyword>
<evidence type="ECO:0000256" key="2">
    <source>
        <dbReference type="ARBA" id="ARBA00022692"/>
    </source>
</evidence>
<evidence type="ECO:0000256" key="6">
    <source>
        <dbReference type="ARBA" id="ARBA00023170"/>
    </source>
</evidence>
<dbReference type="GO" id="GO:0043005">
    <property type="term" value="C:neuron projection"/>
    <property type="evidence" value="ECO:0007669"/>
    <property type="project" value="TreeGrafter"/>
</dbReference>
<protein>
    <submittedName>
        <fullName evidence="13">G_PROTEIN_RECEP_F1_2 domain-containing protein</fullName>
    </submittedName>
</protein>
<dbReference type="STRING" id="131310.A0A0N4ZRM8"/>
<dbReference type="Gene3D" id="1.20.1070.10">
    <property type="entry name" value="Rhodopsin 7-helix transmembrane proteins"/>
    <property type="match status" value="1"/>
</dbReference>
<dbReference type="Pfam" id="PF00001">
    <property type="entry name" value="7tm_1"/>
    <property type="match status" value="1"/>
</dbReference>
<evidence type="ECO:0000313" key="13">
    <source>
        <dbReference type="WBParaSite" id="PTRK_0001116200.1"/>
    </source>
</evidence>
<dbReference type="WBParaSite" id="PTRK_0001116200.1">
    <property type="protein sequence ID" value="PTRK_0001116200.1"/>
    <property type="gene ID" value="PTRK_0001116200"/>
</dbReference>
<evidence type="ECO:0000256" key="5">
    <source>
        <dbReference type="ARBA" id="ARBA00023136"/>
    </source>
</evidence>
<dbReference type="PANTHER" id="PTHR24235">
    <property type="entry name" value="NEUROPEPTIDE Y RECEPTOR"/>
    <property type="match status" value="1"/>
</dbReference>
<dbReference type="InterPro" id="IPR017452">
    <property type="entry name" value="GPCR_Rhodpsn_7TM"/>
</dbReference>
<dbReference type="InterPro" id="IPR000276">
    <property type="entry name" value="GPCR_Rhodpsn"/>
</dbReference>
<keyword evidence="12" id="KW-1185">Reference proteome</keyword>
<proteinExistence type="inferred from homology"/>
<dbReference type="PANTHER" id="PTHR24235:SF23">
    <property type="entry name" value="G-PROTEIN COUPLED RECEPTORS FAMILY 1 PROFILE DOMAIN-CONTAINING PROTEIN"/>
    <property type="match status" value="1"/>
</dbReference>
<feature type="transmembrane region" description="Helical" evidence="10">
    <location>
        <begin position="252"/>
        <end position="268"/>
    </location>
</feature>
<sequence>MKLSADGTTDCIDAEKFMRYTGDLSSRPDVVIISYIIYAILFLLGLLCNGLLIGSMVIRKRKSVANIFLINLAIADILLCFTTLAITPLVSHKKVWLLGAFICKIISPCQSICVLVTSYSLCFIALDRYRSIVTPMKEPYSILQAQIFMVFMWGGSILISVPSFVTSGLKVIQGDAATLCGEFCGELYWPSPQIQTGYGVFLVFIQFIIPSVVMGFCYWHILQKVREDWIVNKGSMLTQAQQAQTAIRKKRVMYVLIMMVFVFLGSWAPLTLCNMARDFGVQLTERYFITLCANIIAMTSIITNPMLYFWLSKRHRRALKDDMFWLTNVRRNQQNIGILDQFEPSSLLYNKKGFDPLTLSSYQQNNRRGTLADLTCSTREENIEDVKAACFLLVPIMPFCKDKRPSSVGLRRGSNYSTNYKSPNRPTYGNNLSVNNGRSIWK</sequence>
<evidence type="ECO:0000259" key="11">
    <source>
        <dbReference type="PROSITE" id="PS50262"/>
    </source>
</evidence>
<dbReference type="GO" id="GO:0042923">
    <property type="term" value="F:neuropeptide binding"/>
    <property type="evidence" value="ECO:0007669"/>
    <property type="project" value="TreeGrafter"/>
</dbReference>
<dbReference type="AlphaFoldDB" id="A0A0N4ZRM8"/>
<dbReference type="Proteomes" id="UP000038045">
    <property type="component" value="Unplaced"/>
</dbReference>
<organism evidence="12 13">
    <name type="scientific">Parastrongyloides trichosuri</name>
    <name type="common">Possum-specific nematode worm</name>
    <dbReference type="NCBI Taxonomy" id="131310"/>
    <lineage>
        <taxon>Eukaryota</taxon>
        <taxon>Metazoa</taxon>
        <taxon>Ecdysozoa</taxon>
        <taxon>Nematoda</taxon>
        <taxon>Chromadorea</taxon>
        <taxon>Rhabditida</taxon>
        <taxon>Tylenchina</taxon>
        <taxon>Panagrolaimomorpha</taxon>
        <taxon>Strongyloidoidea</taxon>
        <taxon>Strongyloididae</taxon>
        <taxon>Parastrongyloides</taxon>
    </lineage>
</organism>
<feature type="transmembrane region" description="Helical" evidence="10">
    <location>
        <begin position="147"/>
        <end position="165"/>
    </location>
</feature>